<name>A0A9K3KSD5_9STRA</name>
<reference evidence="3" key="2">
    <citation type="submission" date="2021-04" db="EMBL/GenBank/DDBJ databases">
        <authorList>
            <person name="Podell S."/>
        </authorList>
    </citation>
    <scope>NUCLEOTIDE SEQUENCE</scope>
    <source>
        <strain evidence="3">Hildebrandi</strain>
    </source>
</reference>
<evidence type="ECO:0000259" key="2">
    <source>
        <dbReference type="Pfam" id="PF03109"/>
    </source>
</evidence>
<evidence type="ECO:0000313" key="3">
    <source>
        <dbReference type="EMBL" id="KAG7349144.1"/>
    </source>
</evidence>
<dbReference type="EMBL" id="JAGRRH010000019">
    <property type="protein sequence ID" value="KAG7349144.1"/>
    <property type="molecule type" value="Genomic_DNA"/>
</dbReference>
<gene>
    <name evidence="3" type="ORF">IV203_011741</name>
</gene>
<dbReference type="InterPro" id="IPR050154">
    <property type="entry name" value="UbiB_kinase"/>
</dbReference>
<dbReference type="OrthoDB" id="427480at2759"/>
<dbReference type="PANTHER" id="PTHR10566:SF118">
    <property type="entry name" value="PROTEIN KINASE DOMAIN-CONTAINING PROTEIN"/>
    <property type="match status" value="1"/>
</dbReference>
<comment type="similarity">
    <text evidence="1">Belongs to the protein kinase superfamily. ADCK protein kinase family.</text>
</comment>
<evidence type="ECO:0000313" key="4">
    <source>
        <dbReference type="Proteomes" id="UP000693970"/>
    </source>
</evidence>
<evidence type="ECO:0000256" key="1">
    <source>
        <dbReference type="ARBA" id="ARBA00009670"/>
    </source>
</evidence>
<sequence>MTGKSCSRRWPTRMLFAVLVVVTYSSIDNAMSFIPSHQHSITRAATRTLSTSIHGSPTDFLDTLIASVPTELQTSAQNLLTETSKLLSVNNVDMSVFSSIDSLDAFSASSAQMMNRIMEFLSVDASMLPGVDTTALSILWSSVITNAFLLNPWHTAAIVVFSLGTWLQLAVLQSPIDFTNGDTPFPPGADTYSPERAEEFYDQRRGLVLKRVIQLAFLTSSFTTGILFDWLVLGKLLGDEDYTALKRNEPRRAKVALSLAESLGPTFIKLGQALSIRTDLIPEAYALELRALQDQVSPFDNEQAKEILKHEFGVSDLSLIFSELTEKPVASASVGQVYKGVLAVNGKEVAVKVQRPGILAEIALDLYILRLFTPIQTRLQNAANGVETSQEDIDLAVALVDEWGRGFVAETDYRLEAQNTIDFQAAMEKRNLDAVCAPTVVPELVRDKVLVTEWVQGTRLDLDASPDVPRLCGVAINAYLTMLLDTGVLHCDPHKGNLLRTTDGKLCILDWGMTLGVPKDLQYSLLEFIAHINVEDYDAIPQDFINLGFSDATPERLQASGITEGLSFAFRQLAAGGGPKKIQERVKAEFKDRYGADLSDEELRTAARAEMMQRMEDQLAAEGVDVKGVTNIMEEVSRRNRELFALPPYVLYLARAFSTLEGIGLSIDENYSIIQECYPYLASRLFTDRNPRAKKALKAMLGLQDEELHAIDPNSALALVQQATIESVNKDDKKLKGFSPAKLAEMTEGFASYTSATGDVDREKGQLKAAKEFSKLFLDPKGSTLQDIFVDETAKYGDAMTRRALRGILVDNAAAKVAATLLKGPKQALEQNQQLLGNSNFFFPSPLKTLLIDRPAELPDLIESLLVTTEEDEKVIQTVEELKEVVGQSLTTETGSGLSFQLDRVSISSPVAVASAVSDLLSDEEMRATIAEQLPGVAALSRRLGAGLLRRAALRTESAHQLPEDARRRITEVNRLLADAIEPITVEDDTSDI</sequence>
<feature type="domain" description="ABC1 atypical kinase-like" evidence="2">
    <location>
        <begin position="292"/>
        <end position="541"/>
    </location>
</feature>
<comment type="caution">
    <text evidence="3">The sequence shown here is derived from an EMBL/GenBank/DDBJ whole genome shotgun (WGS) entry which is preliminary data.</text>
</comment>
<dbReference type="CDD" id="cd05121">
    <property type="entry name" value="ABC1_ADCK3-like"/>
    <property type="match status" value="1"/>
</dbReference>
<keyword evidence="4" id="KW-1185">Reference proteome</keyword>
<dbReference type="Proteomes" id="UP000693970">
    <property type="component" value="Unassembled WGS sequence"/>
</dbReference>
<dbReference type="Pfam" id="PF03109">
    <property type="entry name" value="ABC1"/>
    <property type="match status" value="1"/>
</dbReference>
<protein>
    <submittedName>
        <fullName evidence="3">ABC1 family-domain containing protein</fullName>
    </submittedName>
</protein>
<dbReference type="PANTHER" id="PTHR10566">
    <property type="entry name" value="CHAPERONE-ACTIVITY OF BC1 COMPLEX CABC1 -RELATED"/>
    <property type="match status" value="1"/>
</dbReference>
<reference evidence="3" key="1">
    <citation type="journal article" date="2021" name="Sci. Rep.">
        <title>Diploid genomic architecture of Nitzschia inconspicua, an elite biomass production diatom.</title>
        <authorList>
            <person name="Oliver A."/>
            <person name="Podell S."/>
            <person name="Pinowska A."/>
            <person name="Traller J.C."/>
            <person name="Smith S.R."/>
            <person name="McClure R."/>
            <person name="Beliaev A."/>
            <person name="Bohutskyi P."/>
            <person name="Hill E.A."/>
            <person name="Rabines A."/>
            <person name="Zheng H."/>
            <person name="Allen L.Z."/>
            <person name="Kuo A."/>
            <person name="Grigoriev I.V."/>
            <person name="Allen A.E."/>
            <person name="Hazlebeck D."/>
            <person name="Allen E.E."/>
        </authorList>
    </citation>
    <scope>NUCLEOTIDE SEQUENCE</scope>
    <source>
        <strain evidence="3">Hildebrandi</strain>
    </source>
</reference>
<dbReference type="InterPro" id="IPR004147">
    <property type="entry name" value="ABC1_dom"/>
</dbReference>
<dbReference type="AlphaFoldDB" id="A0A9K3KSD5"/>
<organism evidence="3 4">
    <name type="scientific">Nitzschia inconspicua</name>
    <dbReference type="NCBI Taxonomy" id="303405"/>
    <lineage>
        <taxon>Eukaryota</taxon>
        <taxon>Sar</taxon>
        <taxon>Stramenopiles</taxon>
        <taxon>Ochrophyta</taxon>
        <taxon>Bacillariophyta</taxon>
        <taxon>Bacillariophyceae</taxon>
        <taxon>Bacillariophycidae</taxon>
        <taxon>Bacillariales</taxon>
        <taxon>Bacillariaceae</taxon>
        <taxon>Nitzschia</taxon>
    </lineage>
</organism>
<accession>A0A9K3KSD5</accession>
<proteinExistence type="inferred from homology"/>